<name>A0ABM1E5F1_PRICU</name>
<feature type="transmembrane region" description="Helical" evidence="2">
    <location>
        <begin position="47"/>
        <end position="68"/>
    </location>
</feature>
<dbReference type="InterPro" id="IPR020846">
    <property type="entry name" value="MFS_dom"/>
</dbReference>
<evidence type="ECO:0000313" key="8">
    <source>
        <dbReference type="RefSeq" id="XP_014667425.1"/>
    </source>
</evidence>
<feature type="transmembrane region" description="Helical" evidence="2">
    <location>
        <begin position="282"/>
        <end position="300"/>
    </location>
</feature>
<organism evidence="4 5">
    <name type="scientific">Priapulus caudatus</name>
    <name type="common">Priapulid worm</name>
    <dbReference type="NCBI Taxonomy" id="37621"/>
    <lineage>
        <taxon>Eukaryota</taxon>
        <taxon>Metazoa</taxon>
        <taxon>Ecdysozoa</taxon>
        <taxon>Scalidophora</taxon>
        <taxon>Priapulida</taxon>
        <taxon>Priapulimorpha</taxon>
        <taxon>Priapulimorphida</taxon>
        <taxon>Priapulidae</taxon>
        <taxon>Priapulus</taxon>
    </lineage>
</organism>
<dbReference type="InterPro" id="IPR050327">
    <property type="entry name" value="Proton-linked_MCT"/>
</dbReference>
<feature type="transmembrane region" description="Helical" evidence="2">
    <location>
        <begin position="12"/>
        <end position="35"/>
    </location>
</feature>
<sequence>MFLHEIDRGWSWVVVVTSFIAHMLIYGVSWTYGIFNMVFLDEFKGNAGATAWIGSINTACLLVIGPFASVLTNRFGCRPVMAVGGVIAAAGYVASSFATDIYHLYFSFGIMVGCGLGIAYIPAIVSVTEHFHDKRTIATGIAVSGTGFGMLVYPILFQWLLEKYVWRQALLITSGITLNLCVCAAAIFPLKRDFNVNIVKPTKTLSVSMLKKPNYTKLCINNLLFCIALSIAYVHLPAYAHSVGHTEQLASMLISVIGVSNCVGRITFGFMAHHPKVSAQTLYVSAFGAIGVATFFVPASTYYGYIVAYCVILGFFSATFGALLPPLLVQFLGLHRMANGYGFLLVYEAVGTLFGAPAAGMMYDAVHTYTSSFYMAGAFFVASALVMLIPVPNDSKKRNLNNELHEVPLCDVNGVIKKVSAYSLKKSRPKSLVPPA</sequence>
<proteinExistence type="predicted"/>
<feature type="transmembrane region" description="Helical" evidence="2">
    <location>
        <begin position="306"/>
        <end position="329"/>
    </location>
</feature>
<comment type="subcellular location">
    <subcellularLocation>
        <location evidence="1">Membrane</location>
        <topology evidence="1">Multi-pass membrane protein</topology>
    </subcellularLocation>
</comment>
<dbReference type="Pfam" id="PF07690">
    <property type="entry name" value="MFS_1"/>
    <property type="match status" value="1"/>
</dbReference>
<dbReference type="RefSeq" id="XP_014667424.1">
    <property type="nucleotide sequence ID" value="XM_014811938.1"/>
</dbReference>
<reference evidence="5 6" key="1">
    <citation type="submission" date="2025-05" db="UniProtKB">
        <authorList>
            <consortium name="RefSeq"/>
        </authorList>
    </citation>
    <scope>IDENTIFICATION</scope>
</reference>
<feature type="transmembrane region" description="Helical" evidence="2">
    <location>
        <begin position="104"/>
        <end position="125"/>
    </location>
</feature>
<feature type="transmembrane region" description="Helical" evidence="2">
    <location>
        <begin position="169"/>
        <end position="190"/>
    </location>
</feature>
<dbReference type="Proteomes" id="UP000695022">
    <property type="component" value="Unplaced"/>
</dbReference>
<dbReference type="CDD" id="cd17352">
    <property type="entry name" value="MFS_MCT_SLC16"/>
    <property type="match status" value="1"/>
</dbReference>
<accession>A0ABM1E5F1</accession>
<evidence type="ECO:0000313" key="6">
    <source>
        <dbReference type="RefSeq" id="XP_014667423.1"/>
    </source>
</evidence>
<feature type="transmembrane region" description="Helical" evidence="2">
    <location>
        <begin position="80"/>
        <end position="98"/>
    </location>
</feature>
<dbReference type="GeneID" id="106809000"/>
<keyword evidence="2" id="KW-0812">Transmembrane</keyword>
<feature type="transmembrane region" description="Helical" evidence="2">
    <location>
        <begin position="137"/>
        <end position="157"/>
    </location>
</feature>
<dbReference type="SUPFAM" id="SSF103473">
    <property type="entry name" value="MFS general substrate transporter"/>
    <property type="match status" value="1"/>
</dbReference>
<dbReference type="RefSeq" id="XP_014667423.1">
    <property type="nucleotide sequence ID" value="XM_014811937.1"/>
</dbReference>
<dbReference type="RefSeq" id="XP_014667425.1">
    <property type="nucleotide sequence ID" value="XM_014811939.1"/>
</dbReference>
<feature type="transmembrane region" description="Helical" evidence="2">
    <location>
        <begin position="218"/>
        <end position="236"/>
    </location>
</feature>
<dbReference type="RefSeq" id="XP_014667422.1">
    <property type="nucleotide sequence ID" value="XM_014811936.1"/>
</dbReference>
<evidence type="ECO:0000313" key="4">
    <source>
        <dbReference type="Proteomes" id="UP000695022"/>
    </source>
</evidence>
<feature type="transmembrane region" description="Helical" evidence="2">
    <location>
        <begin position="341"/>
        <end position="360"/>
    </location>
</feature>
<keyword evidence="2" id="KW-0472">Membrane</keyword>
<feature type="domain" description="Major facilitator superfamily (MFS) profile" evidence="3">
    <location>
        <begin position="1"/>
        <end position="395"/>
    </location>
</feature>
<dbReference type="PANTHER" id="PTHR11360">
    <property type="entry name" value="MONOCARBOXYLATE TRANSPORTER"/>
    <property type="match status" value="1"/>
</dbReference>
<evidence type="ECO:0000259" key="3">
    <source>
        <dbReference type="PROSITE" id="PS50850"/>
    </source>
</evidence>
<dbReference type="PROSITE" id="PS50850">
    <property type="entry name" value="MFS"/>
    <property type="match status" value="1"/>
</dbReference>
<evidence type="ECO:0000313" key="5">
    <source>
        <dbReference type="RefSeq" id="XP_014667422.1"/>
    </source>
</evidence>
<keyword evidence="2" id="KW-1133">Transmembrane helix</keyword>
<dbReference type="InterPro" id="IPR011701">
    <property type="entry name" value="MFS"/>
</dbReference>
<dbReference type="PANTHER" id="PTHR11360:SF284">
    <property type="entry name" value="EG:103B4.3 PROTEIN-RELATED"/>
    <property type="match status" value="1"/>
</dbReference>
<evidence type="ECO:0000256" key="1">
    <source>
        <dbReference type="ARBA" id="ARBA00004141"/>
    </source>
</evidence>
<dbReference type="InterPro" id="IPR036259">
    <property type="entry name" value="MFS_trans_sf"/>
</dbReference>
<feature type="transmembrane region" description="Helical" evidence="2">
    <location>
        <begin position="372"/>
        <end position="391"/>
    </location>
</feature>
<dbReference type="Gene3D" id="1.20.1250.20">
    <property type="entry name" value="MFS general substrate transporter like domains"/>
    <property type="match status" value="2"/>
</dbReference>
<evidence type="ECO:0000313" key="7">
    <source>
        <dbReference type="RefSeq" id="XP_014667424.1"/>
    </source>
</evidence>
<protein>
    <submittedName>
        <fullName evidence="5 6">Monocarboxylate transporter 13-like</fullName>
    </submittedName>
</protein>
<keyword evidence="4" id="KW-1185">Reference proteome</keyword>
<evidence type="ECO:0000256" key="2">
    <source>
        <dbReference type="SAM" id="Phobius"/>
    </source>
</evidence>
<feature type="transmembrane region" description="Helical" evidence="2">
    <location>
        <begin position="248"/>
        <end position="270"/>
    </location>
</feature>
<gene>
    <name evidence="5 6 7 8" type="primary">LOC106809000</name>
</gene>